<dbReference type="Proteomes" id="UP000811844">
    <property type="component" value="Unassembled WGS sequence"/>
</dbReference>
<name>A0ABS5I1U0_9GAMM</name>
<dbReference type="RefSeq" id="WP_153661693.1">
    <property type="nucleotide sequence ID" value="NZ_JAAIKR010000004.1"/>
</dbReference>
<evidence type="ECO:0000256" key="1">
    <source>
        <dbReference type="SAM" id="SignalP"/>
    </source>
</evidence>
<dbReference type="NCBIfam" id="TIGR04219">
    <property type="entry name" value="OMP_w_GlyGly"/>
    <property type="match status" value="1"/>
</dbReference>
<organism evidence="2 3">
    <name type="scientific">Shewanella intestini</name>
    <dbReference type="NCBI Taxonomy" id="2017544"/>
    <lineage>
        <taxon>Bacteria</taxon>
        <taxon>Pseudomonadati</taxon>
        <taxon>Pseudomonadota</taxon>
        <taxon>Gammaproteobacteria</taxon>
        <taxon>Alteromonadales</taxon>
        <taxon>Shewanellaceae</taxon>
        <taxon>Shewanella</taxon>
    </lineage>
</organism>
<dbReference type="InterPro" id="IPR026387">
    <property type="entry name" value="OMP_w_GlyGly"/>
</dbReference>
<keyword evidence="1" id="KW-0732">Signal</keyword>
<evidence type="ECO:0000313" key="3">
    <source>
        <dbReference type="Proteomes" id="UP000811844"/>
    </source>
</evidence>
<evidence type="ECO:0000313" key="2">
    <source>
        <dbReference type="EMBL" id="MBR9727664.1"/>
    </source>
</evidence>
<reference evidence="2 3" key="1">
    <citation type="submission" date="2020-02" db="EMBL/GenBank/DDBJ databases">
        <title>Shewanella WXL01 sp. nov., a marine bacterium isolated from green algae in Luhuitou Fringing Reef (Northern South China Sea).</title>
        <authorList>
            <person name="Wang X."/>
        </authorList>
    </citation>
    <scope>NUCLEOTIDE SEQUENCE [LARGE SCALE GENOMIC DNA]</scope>
    <source>
        <strain evidence="2 3">MCCC 1A01895</strain>
    </source>
</reference>
<accession>A0ABS5I1U0</accession>
<keyword evidence="3" id="KW-1185">Reference proteome</keyword>
<comment type="caution">
    <text evidence="2">The sequence shown here is derived from an EMBL/GenBank/DDBJ whole genome shotgun (WGS) entry which is preliminary data.</text>
</comment>
<proteinExistence type="predicted"/>
<dbReference type="EMBL" id="JAAIKR010000004">
    <property type="protein sequence ID" value="MBR9727664.1"/>
    <property type="molecule type" value="Genomic_DNA"/>
</dbReference>
<gene>
    <name evidence="2" type="ORF">G3R48_06645</name>
</gene>
<sequence>MKKSLIATALVGLFTLSSAQAATIVGFKVGGDIWKTDTSGTLIDGNVNQSFDYSSETSGSVWVSFEHPVPLLPNIKIRENRLDSQASVNFTGADKVYNNLNNTDFVLYYELLDNDLVELDIGAAYKKMNGSTRVDYKGSLVANTDIDSGVVMGYVSGYASLPFFGLYGFADLMQGIDESGVYDYSAGLGWNFENTIVDTRFRLGYREFNFDVNNFSGTTQDTKFSGAFAGVELSF</sequence>
<feature type="signal peptide" evidence="1">
    <location>
        <begin position="1"/>
        <end position="21"/>
    </location>
</feature>
<feature type="chain" id="PRO_5046937256" evidence="1">
    <location>
        <begin position="22"/>
        <end position="235"/>
    </location>
</feature>
<protein>
    <submittedName>
        <fullName evidence="2">TIGR04219 family outer membrane beta-barrel protein</fullName>
    </submittedName>
</protein>